<organism evidence="1 2">
    <name type="scientific">Deinococcus radiophilus</name>
    <dbReference type="NCBI Taxonomy" id="32062"/>
    <lineage>
        <taxon>Bacteria</taxon>
        <taxon>Thermotogati</taxon>
        <taxon>Deinococcota</taxon>
        <taxon>Deinococci</taxon>
        <taxon>Deinococcales</taxon>
        <taxon>Deinococcaceae</taxon>
        <taxon>Deinococcus</taxon>
    </lineage>
</organism>
<evidence type="ECO:0000313" key="2">
    <source>
        <dbReference type="Proteomes" id="UP000277766"/>
    </source>
</evidence>
<dbReference type="RefSeq" id="WP_126351686.1">
    <property type="nucleotide sequence ID" value="NZ_RXPE01000007.1"/>
</dbReference>
<protein>
    <submittedName>
        <fullName evidence="1">Uncharacterized protein</fullName>
    </submittedName>
</protein>
<dbReference type="Proteomes" id="UP000277766">
    <property type="component" value="Unassembled WGS sequence"/>
</dbReference>
<accession>A0A3S0IAI2</accession>
<name>A0A3S0IAI2_9DEIO</name>
<dbReference type="EMBL" id="RXPE01000007">
    <property type="protein sequence ID" value="RTR28294.1"/>
    <property type="molecule type" value="Genomic_DNA"/>
</dbReference>
<dbReference type="AlphaFoldDB" id="A0A3S0IAI2"/>
<dbReference type="OrthoDB" id="9801289at2"/>
<sequence>MGALAVQLLGAEHPLAGEWLRWTAWHPELRVTALVAPARAGDTAEELHPSLFGWRGLAAQTEAGSADVTVILPDWDRAVPPDAGQQVDFRSGASGAAVLPELRGPSDLTLLAGLPPRTLAAALALEPLLQGRVVSPREPIGHRLSGEELAALRPLLRGHFSFEAWEGEGLRIPLFEGYSEHDALAAYRDTFRGHPWVRLRRDLQIPQGVEGSPACELSLRVLEREDPEIPIPLLGVTSALDPWPALAARGVAALNLSRGWPALLGLVPGA</sequence>
<proteinExistence type="predicted"/>
<reference evidence="1 2" key="1">
    <citation type="submission" date="2018-12" db="EMBL/GenBank/DDBJ databases">
        <title>Deinococcus radiophilus ATCC 27603 genome sequencing and assembly.</title>
        <authorList>
            <person name="Maclea K.S."/>
            <person name="Maynard C.R."/>
        </authorList>
    </citation>
    <scope>NUCLEOTIDE SEQUENCE [LARGE SCALE GENOMIC DNA]</scope>
    <source>
        <strain evidence="1 2">ATCC 27603</strain>
    </source>
</reference>
<keyword evidence="2" id="KW-1185">Reference proteome</keyword>
<evidence type="ECO:0000313" key="1">
    <source>
        <dbReference type="EMBL" id="RTR28294.1"/>
    </source>
</evidence>
<comment type="caution">
    <text evidence="1">The sequence shown here is derived from an EMBL/GenBank/DDBJ whole genome shotgun (WGS) entry which is preliminary data.</text>
</comment>
<gene>
    <name evidence="1" type="ORF">EJ104_05100</name>
</gene>